<sequence length="172" mass="19736">MSAQEEPLIISSKNQENYDYVEKSKFLVKFTKWVLKFAMCLVFFCWVGFLFLLPSESVSGLAENFVEDTSGSVFWVSGTIFLYGGPIFIIAILGVLYLRISGEEEFQEKKRTKHATFRLWTFPVIVDGPFGIVTAAELIIILIVVVYLIWALSIYAIQNYSLIPYYEKQGKR</sequence>
<proteinExistence type="predicted"/>
<feature type="transmembrane region" description="Helical" evidence="1">
    <location>
        <begin position="33"/>
        <end position="53"/>
    </location>
</feature>
<dbReference type="OrthoDB" id="1738999at2759"/>
<reference evidence="2 3" key="1">
    <citation type="journal article" date="2018" name="Mol. Plant">
        <title>The genome of Artemisia annua provides insight into the evolution of Asteraceae family and artemisinin biosynthesis.</title>
        <authorList>
            <person name="Shen Q."/>
            <person name="Zhang L."/>
            <person name="Liao Z."/>
            <person name="Wang S."/>
            <person name="Yan T."/>
            <person name="Shi P."/>
            <person name="Liu M."/>
            <person name="Fu X."/>
            <person name="Pan Q."/>
            <person name="Wang Y."/>
            <person name="Lv Z."/>
            <person name="Lu X."/>
            <person name="Zhang F."/>
            <person name="Jiang W."/>
            <person name="Ma Y."/>
            <person name="Chen M."/>
            <person name="Hao X."/>
            <person name="Li L."/>
            <person name="Tang Y."/>
            <person name="Lv G."/>
            <person name="Zhou Y."/>
            <person name="Sun X."/>
            <person name="Brodelius P.E."/>
            <person name="Rose J.K.C."/>
            <person name="Tang K."/>
        </authorList>
    </citation>
    <scope>NUCLEOTIDE SEQUENCE [LARGE SCALE GENOMIC DNA]</scope>
    <source>
        <strain evidence="3">cv. Huhao1</strain>
        <tissue evidence="2">Leaf</tissue>
    </source>
</reference>
<evidence type="ECO:0000256" key="1">
    <source>
        <dbReference type="SAM" id="Phobius"/>
    </source>
</evidence>
<evidence type="ECO:0000313" key="3">
    <source>
        <dbReference type="Proteomes" id="UP000245207"/>
    </source>
</evidence>
<keyword evidence="1" id="KW-0472">Membrane</keyword>
<evidence type="ECO:0000313" key="2">
    <source>
        <dbReference type="EMBL" id="PWA93304.1"/>
    </source>
</evidence>
<dbReference type="AlphaFoldDB" id="A0A2U1Q5L6"/>
<dbReference type="STRING" id="35608.A0A2U1Q5L6"/>
<feature type="transmembrane region" description="Helical" evidence="1">
    <location>
        <begin position="147"/>
        <end position="166"/>
    </location>
</feature>
<feature type="transmembrane region" description="Helical" evidence="1">
    <location>
        <begin position="119"/>
        <end position="141"/>
    </location>
</feature>
<dbReference type="EMBL" id="PKPP01000396">
    <property type="protein sequence ID" value="PWA93304.1"/>
    <property type="molecule type" value="Genomic_DNA"/>
</dbReference>
<accession>A0A2U1Q5L6</accession>
<feature type="transmembrane region" description="Helical" evidence="1">
    <location>
        <begin position="73"/>
        <end position="98"/>
    </location>
</feature>
<keyword evidence="1" id="KW-1133">Transmembrane helix</keyword>
<dbReference type="Proteomes" id="UP000245207">
    <property type="component" value="Unassembled WGS sequence"/>
</dbReference>
<gene>
    <name evidence="2" type="ORF">CTI12_AA071430</name>
</gene>
<organism evidence="2 3">
    <name type="scientific">Artemisia annua</name>
    <name type="common">Sweet wormwood</name>
    <dbReference type="NCBI Taxonomy" id="35608"/>
    <lineage>
        <taxon>Eukaryota</taxon>
        <taxon>Viridiplantae</taxon>
        <taxon>Streptophyta</taxon>
        <taxon>Embryophyta</taxon>
        <taxon>Tracheophyta</taxon>
        <taxon>Spermatophyta</taxon>
        <taxon>Magnoliopsida</taxon>
        <taxon>eudicotyledons</taxon>
        <taxon>Gunneridae</taxon>
        <taxon>Pentapetalae</taxon>
        <taxon>asterids</taxon>
        <taxon>campanulids</taxon>
        <taxon>Asterales</taxon>
        <taxon>Asteraceae</taxon>
        <taxon>Asteroideae</taxon>
        <taxon>Anthemideae</taxon>
        <taxon>Artemisiinae</taxon>
        <taxon>Artemisia</taxon>
    </lineage>
</organism>
<name>A0A2U1Q5L6_ARTAN</name>
<keyword evidence="1" id="KW-0812">Transmembrane</keyword>
<keyword evidence="3" id="KW-1185">Reference proteome</keyword>
<comment type="caution">
    <text evidence="2">The sequence shown here is derived from an EMBL/GenBank/DDBJ whole genome shotgun (WGS) entry which is preliminary data.</text>
</comment>
<protein>
    <submittedName>
        <fullName evidence="2">Ferric reductase, NAD binding domain-containing protein</fullName>
    </submittedName>
</protein>